<proteinExistence type="inferred from homology"/>
<evidence type="ECO:0000256" key="4">
    <source>
        <dbReference type="ARBA" id="ARBA00023216"/>
    </source>
</evidence>
<dbReference type="FunFam" id="1.10.220.10:FF:000008">
    <property type="entry name" value="Annexin"/>
    <property type="match status" value="1"/>
</dbReference>
<dbReference type="InterPro" id="IPR018252">
    <property type="entry name" value="Annexin_repeat_CS"/>
</dbReference>
<comment type="domain">
    <text evidence="7">A pair of annexin repeats may form one binding site for calcium and phospholipid.</text>
</comment>
<dbReference type="PRINTS" id="PR01814">
    <property type="entry name" value="ANNEXINPLANT"/>
</dbReference>
<dbReference type="PRINTS" id="PR00196">
    <property type="entry name" value="ANNEXIN"/>
</dbReference>
<sequence>MATLRVPEVVPSPTQDCEKLRDAVQGLGTDEKAIILILGHRNASQRKKIRETYEQLYNESLIDRLNSELSGDFRKAVILWTTDPPERDAKLANEALKAKKKGMKQLQVIVEITCASSPNHLQEVRQAYCSLFDCSLEEDIVSAVSLPLRKILVAVASSYRYDKELVDTKVANAEAAKLHEVIKSKKLDQDDIILILSTRNFHQLRATFACYNQSFGNSIDQDIKSCGKGDLESLLRVVIKCIDTPEKHFAEVIGEAIIGFGTDEDSLTRAIVARAEIDTMKIRGEYFNIFKTNLDGAVTGDTSGDYKDFLMTLLGARI</sequence>
<organism evidence="8">
    <name type="scientific">Populus alba</name>
    <name type="common">White poplar</name>
    <dbReference type="NCBI Taxonomy" id="43335"/>
    <lineage>
        <taxon>Eukaryota</taxon>
        <taxon>Viridiplantae</taxon>
        <taxon>Streptophyta</taxon>
        <taxon>Embryophyta</taxon>
        <taxon>Tracheophyta</taxon>
        <taxon>Spermatophyta</taxon>
        <taxon>Magnoliopsida</taxon>
        <taxon>eudicotyledons</taxon>
        <taxon>Gunneridae</taxon>
        <taxon>Pentapetalae</taxon>
        <taxon>rosids</taxon>
        <taxon>fabids</taxon>
        <taxon>Malpighiales</taxon>
        <taxon>Salicaceae</taxon>
        <taxon>Saliceae</taxon>
        <taxon>Populus</taxon>
    </lineage>
</organism>
<dbReference type="GO" id="GO:0009408">
    <property type="term" value="P:response to heat"/>
    <property type="evidence" value="ECO:0007669"/>
    <property type="project" value="TreeGrafter"/>
</dbReference>
<keyword evidence="4 7" id="KW-0041">Annexin</keyword>
<feature type="binding site" evidence="6">
    <location>
        <position position="257"/>
    </location>
    <ligand>
        <name>Ca(2+)</name>
        <dbReference type="ChEBI" id="CHEBI:29108"/>
        <label>2</label>
    </ligand>
</feature>
<dbReference type="Gene3D" id="1.10.220.10">
    <property type="entry name" value="Annexin"/>
    <property type="match status" value="4"/>
</dbReference>
<gene>
    <name evidence="8" type="ORF">D5086_0000147730</name>
</gene>
<feature type="binding site" evidence="6">
    <location>
        <position position="261"/>
    </location>
    <ligand>
        <name>Ca(2+)</name>
        <dbReference type="ChEBI" id="CHEBI:29108"/>
        <label>1</label>
    </ligand>
</feature>
<evidence type="ECO:0000256" key="1">
    <source>
        <dbReference type="ARBA" id="ARBA00022723"/>
    </source>
</evidence>
<dbReference type="GO" id="GO:0009409">
    <property type="term" value="P:response to cold"/>
    <property type="evidence" value="ECO:0007669"/>
    <property type="project" value="TreeGrafter"/>
</dbReference>
<dbReference type="FunFam" id="1.10.220.10:FF:000001">
    <property type="entry name" value="Annexin"/>
    <property type="match status" value="1"/>
</dbReference>
<dbReference type="GO" id="GO:0001786">
    <property type="term" value="F:phosphatidylserine binding"/>
    <property type="evidence" value="ECO:0007669"/>
    <property type="project" value="TreeGrafter"/>
</dbReference>
<dbReference type="InterPro" id="IPR018502">
    <property type="entry name" value="Annexin_repeat"/>
</dbReference>
<feature type="binding site" evidence="6">
    <location>
        <position position="68"/>
    </location>
    <ligand>
        <name>Ca(2+)</name>
        <dbReference type="ChEBI" id="CHEBI:29108"/>
        <label>1</label>
    </ligand>
</feature>
<protein>
    <recommendedName>
        <fullName evidence="7">Annexin</fullName>
    </recommendedName>
</protein>
<keyword evidence="3 6" id="KW-0106">Calcium</keyword>
<dbReference type="AlphaFoldDB" id="A0A4U5Q6W7"/>
<feature type="binding site" evidence="6">
    <location>
        <position position="302"/>
    </location>
    <ligand>
        <name>Ca(2+)</name>
        <dbReference type="ChEBI" id="CHEBI:29108"/>
        <label>1</label>
    </ligand>
</feature>
<keyword evidence="2 7" id="KW-0677">Repeat</keyword>
<evidence type="ECO:0000256" key="7">
    <source>
        <dbReference type="RuleBase" id="RU003540"/>
    </source>
</evidence>
<evidence type="ECO:0000256" key="5">
    <source>
        <dbReference type="ARBA" id="ARBA00023302"/>
    </source>
</evidence>
<reference evidence="8" key="1">
    <citation type="submission" date="2018-10" db="EMBL/GenBank/DDBJ databases">
        <title>Population genomic analysis revealed the cold adaptation of white poplar.</title>
        <authorList>
            <person name="Liu Y.-J."/>
        </authorList>
    </citation>
    <scope>NUCLEOTIDE SEQUENCE [LARGE SCALE GENOMIC DNA]</scope>
    <source>
        <strain evidence="8">PAL-ZL1</strain>
    </source>
</reference>
<dbReference type="InterPro" id="IPR001464">
    <property type="entry name" value="Annexin"/>
</dbReference>
<dbReference type="FunFam" id="1.10.220.10:FF:000006">
    <property type="entry name" value="Annexin"/>
    <property type="match status" value="1"/>
</dbReference>
<evidence type="ECO:0000256" key="2">
    <source>
        <dbReference type="ARBA" id="ARBA00022737"/>
    </source>
</evidence>
<name>A0A4U5Q6W7_POPAL</name>
<dbReference type="GO" id="GO:0009651">
    <property type="term" value="P:response to salt stress"/>
    <property type="evidence" value="ECO:0007669"/>
    <property type="project" value="TreeGrafter"/>
</dbReference>
<dbReference type="GO" id="GO:0005886">
    <property type="term" value="C:plasma membrane"/>
    <property type="evidence" value="ECO:0007669"/>
    <property type="project" value="TreeGrafter"/>
</dbReference>
<dbReference type="GO" id="GO:0005737">
    <property type="term" value="C:cytoplasm"/>
    <property type="evidence" value="ECO:0007669"/>
    <property type="project" value="TreeGrafter"/>
</dbReference>
<keyword evidence="1 6" id="KW-0479">Metal-binding</keyword>
<keyword evidence="5 7" id="KW-0111">Calcium/phospholipid-binding</keyword>
<dbReference type="InterPro" id="IPR009118">
    <property type="entry name" value="AnnexinD_plant"/>
</dbReference>
<dbReference type="PROSITE" id="PS51897">
    <property type="entry name" value="ANNEXIN_2"/>
    <property type="match status" value="4"/>
</dbReference>
<dbReference type="Pfam" id="PF00191">
    <property type="entry name" value="Annexin"/>
    <property type="match status" value="4"/>
</dbReference>
<dbReference type="FunFam" id="1.10.220.10:FF:000009">
    <property type="entry name" value="Annexin"/>
    <property type="match status" value="1"/>
</dbReference>
<dbReference type="GO" id="GO:0005509">
    <property type="term" value="F:calcium ion binding"/>
    <property type="evidence" value="ECO:0007669"/>
    <property type="project" value="InterPro"/>
</dbReference>
<comment type="similarity">
    <text evidence="7">Belongs to the annexin family.</text>
</comment>
<dbReference type="PROSITE" id="PS00223">
    <property type="entry name" value="ANNEXIN_1"/>
    <property type="match status" value="1"/>
</dbReference>
<comment type="caution">
    <text evidence="8">The sequence shown here is derived from an EMBL/GenBank/DDBJ whole genome shotgun (WGS) entry which is preliminary data.</text>
</comment>
<evidence type="ECO:0000256" key="3">
    <source>
        <dbReference type="ARBA" id="ARBA00022837"/>
    </source>
</evidence>
<dbReference type="PANTHER" id="PTHR10502:SF99">
    <property type="entry name" value="ANNEXIN D3"/>
    <property type="match status" value="1"/>
</dbReference>
<feature type="binding site" evidence="6">
    <location>
        <position position="301"/>
    </location>
    <ligand>
        <name>Ca(2+)</name>
        <dbReference type="ChEBI" id="CHEBI:29108"/>
        <label>1</label>
    </ligand>
</feature>
<evidence type="ECO:0000313" key="8">
    <source>
        <dbReference type="EMBL" id="TKS03965.1"/>
    </source>
</evidence>
<dbReference type="GO" id="GO:0005544">
    <property type="term" value="F:calcium-dependent phospholipid binding"/>
    <property type="evidence" value="ECO:0007669"/>
    <property type="project" value="UniProtKB-KW"/>
</dbReference>
<dbReference type="EMBL" id="RCHU01000476">
    <property type="protein sequence ID" value="TKS03965.1"/>
    <property type="molecule type" value="Genomic_DNA"/>
</dbReference>
<dbReference type="PANTHER" id="PTHR10502">
    <property type="entry name" value="ANNEXIN"/>
    <property type="match status" value="1"/>
</dbReference>
<dbReference type="GO" id="GO:0009414">
    <property type="term" value="P:response to water deprivation"/>
    <property type="evidence" value="ECO:0007669"/>
    <property type="project" value="TreeGrafter"/>
</dbReference>
<accession>A0A4U5Q6W7</accession>
<dbReference type="SUPFAM" id="SSF47874">
    <property type="entry name" value="Annexin"/>
    <property type="match status" value="1"/>
</dbReference>
<dbReference type="STRING" id="43335.A0A4U5Q6W7"/>
<feature type="binding site" evidence="6">
    <location>
        <position position="26"/>
    </location>
    <ligand>
        <name>Ca(2+)</name>
        <dbReference type="ChEBI" id="CHEBI:29108"/>
        <label>1</label>
    </ligand>
</feature>
<dbReference type="SMART" id="SM00335">
    <property type="entry name" value="ANX"/>
    <property type="match status" value="4"/>
</dbReference>
<evidence type="ECO:0000256" key="6">
    <source>
        <dbReference type="PIRSR" id="PIRSR609118-1"/>
    </source>
</evidence>
<dbReference type="InterPro" id="IPR037104">
    <property type="entry name" value="Annexin_sf"/>
</dbReference>
<feature type="binding site" evidence="6">
    <location>
        <position position="28"/>
    </location>
    <ligand>
        <name>Ca(2+)</name>
        <dbReference type="ChEBI" id="CHEBI:29108"/>
        <label>1</label>
    </ligand>
</feature>